<gene>
    <name evidence="1" type="ORF">C471_02190</name>
</gene>
<name>M0E8Q3_9EURY</name>
<dbReference type="AlphaFoldDB" id="M0E8Q3"/>
<proteinExistence type="predicted"/>
<dbReference type="NCBIfam" id="TIGR02591">
    <property type="entry name" value="cas_Csh1"/>
    <property type="match status" value="1"/>
</dbReference>
<evidence type="ECO:0000313" key="1">
    <source>
        <dbReference type="EMBL" id="ELZ42764.1"/>
    </source>
</evidence>
<dbReference type="EMBL" id="AOJE01000010">
    <property type="protein sequence ID" value="ELZ42764.1"/>
    <property type="molecule type" value="Genomic_DNA"/>
</dbReference>
<dbReference type="RefSeq" id="WP_004046328.1">
    <property type="nucleotide sequence ID" value="NZ_AOJE01000010.1"/>
</dbReference>
<sequence>MSLLPKPAEFRKTYSDDENLAAELPDRPIASLRDLQYLYGRLYTLATAGGGEFAPYLTPEKSTDLFGEPESLAILRVDLTGDDPKLDPKHPVEFQSYSREDVEAVAHAWYDAARGFDHSITHRTGAGKEPEKVAEYLYQRLTYWAADEVIQKAAAEHEDGWIVEELAELGDRDGVKETIVDAVKRQLEGSTTALTTVAVKLEPDRDYELPGACGTTVFNEAMRTRKRSKLVSKNAATNSIGQATDLVTGQDGPTVGTAEDPLNYFLGKQLEKFPGLDPDEAWRSHPVSEDVAVTLMNASTFIDVCSYYTLESNVYYLPYFFGQPTPGDARELYTALYKVADEEDLTPVEQMYSDYNPQEWDDPDGDRLQFYVAAVLQHQTKRYDVFGDEMNASLMHPVELAREHCAILSSWAFDDTADLPNPDVRPALPVHEEWSLLRTDVETMLGLIAGGTYFQSTFATPDDDDTVSADDLRIQALVASLSGGSIPVERVLEEYADRLIEESDEDDEGFPSMFVAMQHAQLCAFAAAGLLTGEDESLTKPAEYATSQMQLDTTQRARTDGGSKAVKRAQKLEQFLDDTPALATENPQRRGGFLLGVLVGQVSSYQQSSENRSTTLVDQYSIKSVTGSKIERLASDVLDKNVVYSRENRMSSTMYAEVVDKLVETLPRAERDGGWDIDTSELRYYYALGVAYGMNNWISDEEADEQTDDDAIPDTNE</sequence>
<dbReference type="InterPro" id="IPR013420">
    <property type="entry name" value="CRISPR-assoc_prot_Cas8b/Csh1_C"/>
</dbReference>
<evidence type="ECO:0000313" key="2">
    <source>
        <dbReference type="Proteomes" id="UP000011514"/>
    </source>
</evidence>
<accession>M0E8Q3</accession>
<dbReference type="STRING" id="1227484.C471_02190"/>
<dbReference type="Pfam" id="PF09484">
    <property type="entry name" value="Cas_TM1802"/>
    <property type="match status" value="1"/>
</dbReference>
<dbReference type="Proteomes" id="UP000011514">
    <property type="component" value="Unassembled WGS sequence"/>
</dbReference>
<reference evidence="1 2" key="1">
    <citation type="journal article" date="2014" name="PLoS Genet.">
        <title>Phylogenetically driven sequencing of extremely halophilic archaea reveals strategies for static and dynamic osmo-response.</title>
        <authorList>
            <person name="Becker E.A."/>
            <person name="Seitzer P.M."/>
            <person name="Tritt A."/>
            <person name="Larsen D."/>
            <person name="Krusor M."/>
            <person name="Yao A.I."/>
            <person name="Wu D."/>
            <person name="Madern D."/>
            <person name="Eisen J.A."/>
            <person name="Darling A.E."/>
            <person name="Facciotti M.T."/>
        </authorList>
    </citation>
    <scope>NUCLEOTIDE SEQUENCE [LARGE SCALE GENOMIC DNA]</scope>
    <source>
        <strain evidence="1 2">DSM 1137</strain>
    </source>
</reference>
<dbReference type="PATRIC" id="fig|1227484.4.peg.447"/>
<dbReference type="InterPro" id="IPR013389">
    <property type="entry name" value="CRISPR-assoc_prot_Cas8b"/>
</dbReference>
<protein>
    <submittedName>
        <fullName evidence="1">CRISPR-associated protein, Csh1 family</fullName>
    </submittedName>
</protein>
<keyword evidence="2" id="KW-1185">Reference proteome</keyword>
<comment type="caution">
    <text evidence="1">The sequence shown here is derived from an EMBL/GenBank/DDBJ whole genome shotgun (WGS) entry which is preliminary data.</text>
</comment>
<dbReference type="eggNOG" id="arCOG05124">
    <property type="taxonomic scope" value="Archaea"/>
</dbReference>
<organism evidence="1 2">
    <name type="scientific">Halorubrum saccharovorum DSM 1137</name>
    <dbReference type="NCBI Taxonomy" id="1227484"/>
    <lineage>
        <taxon>Archaea</taxon>
        <taxon>Methanobacteriati</taxon>
        <taxon>Methanobacteriota</taxon>
        <taxon>Stenosarchaea group</taxon>
        <taxon>Halobacteria</taxon>
        <taxon>Halobacteriales</taxon>
        <taxon>Haloferacaceae</taxon>
        <taxon>Halorubrum</taxon>
    </lineage>
</organism>
<dbReference type="OrthoDB" id="193050at2157"/>